<keyword evidence="1 5" id="KW-0963">Cytoplasm</keyword>
<dbReference type="GO" id="GO:0000967">
    <property type="term" value="P:rRNA 5'-end processing"/>
    <property type="evidence" value="ECO:0007669"/>
    <property type="project" value="UniProtKB-UniRule"/>
</dbReference>
<dbReference type="RefSeq" id="WP_166507924.1">
    <property type="nucleotide sequence ID" value="NZ_CP043026.1"/>
</dbReference>
<evidence type="ECO:0000256" key="2">
    <source>
        <dbReference type="ARBA" id="ARBA00022517"/>
    </source>
</evidence>
<dbReference type="InterPro" id="IPR037027">
    <property type="entry name" value="YqgF/RNaseH-like_dom_sf"/>
</dbReference>
<protein>
    <recommendedName>
        <fullName evidence="5">Putative pre-16S rRNA nuclease</fullName>
        <ecNumber evidence="5">3.1.-.-</ecNumber>
    </recommendedName>
</protein>
<evidence type="ECO:0000259" key="6">
    <source>
        <dbReference type="SMART" id="SM00732"/>
    </source>
</evidence>
<dbReference type="GO" id="GO:0004518">
    <property type="term" value="F:nuclease activity"/>
    <property type="evidence" value="ECO:0007669"/>
    <property type="project" value="UniProtKB-KW"/>
</dbReference>
<keyword evidence="2 5" id="KW-0690">Ribosome biogenesis</keyword>
<evidence type="ECO:0000256" key="1">
    <source>
        <dbReference type="ARBA" id="ARBA00022490"/>
    </source>
</evidence>
<dbReference type="GO" id="GO:0005829">
    <property type="term" value="C:cytosol"/>
    <property type="evidence" value="ECO:0007669"/>
    <property type="project" value="TreeGrafter"/>
</dbReference>
<evidence type="ECO:0000313" key="8">
    <source>
        <dbReference type="Proteomes" id="UP000323144"/>
    </source>
</evidence>
<dbReference type="InterPro" id="IPR012337">
    <property type="entry name" value="RNaseH-like_sf"/>
</dbReference>
<dbReference type="PANTHER" id="PTHR33317">
    <property type="entry name" value="POLYNUCLEOTIDYL TRANSFERASE, RIBONUCLEASE H-LIKE SUPERFAMILY PROTEIN"/>
    <property type="match status" value="1"/>
</dbReference>
<dbReference type="Proteomes" id="UP000323144">
    <property type="component" value="Chromosome"/>
</dbReference>
<accession>A0A5B9Y661</accession>
<keyword evidence="8" id="KW-1185">Reference proteome</keyword>
<feature type="domain" description="YqgF/RNase H-like" evidence="6">
    <location>
        <begin position="2"/>
        <end position="105"/>
    </location>
</feature>
<evidence type="ECO:0000256" key="5">
    <source>
        <dbReference type="HAMAP-Rule" id="MF_00651"/>
    </source>
</evidence>
<dbReference type="Pfam" id="PF03652">
    <property type="entry name" value="RuvX"/>
    <property type="match status" value="1"/>
</dbReference>
<comment type="similarity">
    <text evidence="5">Belongs to the YqgF HJR family.</text>
</comment>
<dbReference type="GO" id="GO:0016788">
    <property type="term" value="F:hydrolase activity, acting on ester bonds"/>
    <property type="evidence" value="ECO:0007669"/>
    <property type="project" value="UniProtKB-UniRule"/>
</dbReference>
<gene>
    <name evidence="7" type="primary">ruvX</name>
    <name evidence="7" type="ORF">SCHIN_v1c03350</name>
</gene>
<dbReference type="KEGG" id="schi:SCHIN_v1c03350"/>
<evidence type="ECO:0000256" key="4">
    <source>
        <dbReference type="ARBA" id="ARBA00022801"/>
    </source>
</evidence>
<evidence type="ECO:0000313" key="7">
    <source>
        <dbReference type="EMBL" id="QEH61532.1"/>
    </source>
</evidence>
<name>A0A5B9Y661_9MOLU</name>
<dbReference type="NCBIfam" id="TIGR00250">
    <property type="entry name" value="RNAse_H_YqgF"/>
    <property type="match status" value="1"/>
</dbReference>
<keyword evidence="3 5" id="KW-0540">Nuclease</keyword>
<dbReference type="CDD" id="cd16964">
    <property type="entry name" value="YqgF"/>
    <property type="match status" value="1"/>
</dbReference>
<dbReference type="InterPro" id="IPR006641">
    <property type="entry name" value="YqgF/RNaseH-like_dom"/>
</dbReference>
<dbReference type="PANTHER" id="PTHR33317:SF4">
    <property type="entry name" value="POLYNUCLEOTIDYL TRANSFERASE, RIBONUCLEASE H-LIKE SUPERFAMILY PROTEIN"/>
    <property type="match status" value="1"/>
</dbReference>
<comment type="function">
    <text evidence="5">Could be a nuclease involved in processing of the 5'-end of pre-16S rRNA.</text>
</comment>
<proteinExistence type="inferred from homology"/>
<evidence type="ECO:0000256" key="3">
    <source>
        <dbReference type="ARBA" id="ARBA00022722"/>
    </source>
</evidence>
<dbReference type="Gene3D" id="3.30.420.140">
    <property type="entry name" value="YqgF/RNase H-like domain"/>
    <property type="match status" value="1"/>
</dbReference>
<dbReference type="SUPFAM" id="SSF53098">
    <property type="entry name" value="Ribonuclease H-like"/>
    <property type="match status" value="1"/>
</dbReference>
<dbReference type="EC" id="3.1.-.-" evidence="5"/>
<keyword evidence="4 5" id="KW-0378">Hydrolase</keyword>
<comment type="subcellular location">
    <subcellularLocation>
        <location evidence="5">Cytoplasm</location>
    </subcellularLocation>
</comment>
<dbReference type="EMBL" id="CP043026">
    <property type="protein sequence ID" value="QEH61532.1"/>
    <property type="molecule type" value="Genomic_DNA"/>
</dbReference>
<dbReference type="SMART" id="SM00732">
    <property type="entry name" value="YqgFc"/>
    <property type="match status" value="1"/>
</dbReference>
<organism evidence="7 8">
    <name type="scientific">Spiroplasma chinense</name>
    <dbReference type="NCBI Taxonomy" id="216932"/>
    <lineage>
        <taxon>Bacteria</taxon>
        <taxon>Bacillati</taxon>
        <taxon>Mycoplasmatota</taxon>
        <taxon>Mollicutes</taxon>
        <taxon>Entomoplasmatales</taxon>
        <taxon>Spiroplasmataceae</taxon>
        <taxon>Spiroplasma</taxon>
    </lineage>
</organism>
<sequence>MAKYIGLDLGSKTIGVATSEGYFANTNSTIRFEEDNFEQASELLDQFLKKEGYEKIIIGLPKNMDGSSGHRVDMVKEFIDVFLDKTDIKQEDIVEVDERLTTRMAKSIMIEANLSRKKQKVNKDQLAAKLILETFLQQTR</sequence>
<dbReference type="HAMAP" id="MF_00651">
    <property type="entry name" value="Nuclease_YqgF"/>
    <property type="match status" value="1"/>
</dbReference>
<dbReference type="AlphaFoldDB" id="A0A5B9Y661"/>
<dbReference type="InterPro" id="IPR005227">
    <property type="entry name" value="YqgF"/>
</dbReference>
<reference evidence="7 8" key="1">
    <citation type="submission" date="2019-08" db="EMBL/GenBank/DDBJ databases">
        <title>Complete genome sequence of Spiroplasma chinense CCH (DSM 19755).</title>
        <authorList>
            <person name="Shen H.-Y."/>
            <person name="Lin Y.-C."/>
            <person name="Chou L."/>
            <person name="Kuo C.-H."/>
        </authorList>
    </citation>
    <scope>NUCLEOTIDE SEQUENCE [LARGE SCALE GENOMIC DNA]</scope>
    <source>
        <strain evidence="7 8">CCH</strain>
    </source>
</reference>